<dbReference type="Pfam" id="PF01977">
    <property type="entry name" value="UbiD"/>
    <property type="match status" value="1"/>
</dbReference>
<dbReference type="GO" id="GO:0005737">
    <property type="term" value="C:cytoplasm"/>
    <property type="evidence" value="ECO:0007669"/>
    <property type="project" value="TreeGrafter"/>
</dbReference>
<gene>
    <name evidence="5" type="ORF">AKJ39_05150</name>
</gene>
<reference evidence="5 6" key="1">
    <citation type="journal article" date="2016" name="Sci. Rep.">
        <title>Metabolic traits of an uncultured archaeal lineage -MSBL1- from brine pools of the Red Sea.</title>
        <authorList>
            <person name="Mwirichia R."/>
            <person name="Alam I."/>
            <person name="Rashid M."/>
            <person name="Vinu M."/>
            <person name="Ba-Alawi W."/>
            <person name="Anthony Kamau A."/>
            <person name="Kamanda Ngugi D."/>
            <person name="Goker M."/>
            <person name="Klenk H.P."/>
            <person name="Bajic V."/>
            <person name="Stingl U."/>
        </authorList>
    </citation>
    <scope>NUCLEOTIDE SEQUENCE [LARGE SCALE GENOMIC DNA]</scope>
    <source>
        <strain evidence="5">SCGC-AAA259J03</strain>
    </source>
</reference>
<dbReference type="SUPFAM" id="SSF50475">
    <property type="entry name" value="FMN-binding split barrel"/>
    <property type="match status" value="1"/>
</dbReference>
<feature type="domain" description="3-octaprenyl-4-hydroxybenzoate carboxy-lyase-like C-terminal" evidence="4">
    <location>
        <begin position="313"/>
        <end position="412"/>
    </location>
</feature>
<sequence length="605" mass="68419">MKPVSDNRMLIERLEEKGKAVRIGENIDWNLEASALFRRTHEEKEKGPAILFENVKDYPNQRIAGGLLDTFEKVAIALGIDSDMEISEIIKIYKNRSEKKIPPKIVKNGPVKENIILSDDVNLFEIAAPMVHGGDGGRYVSTWQFQVSKDPDTDWTNWGTYRQMILDECTLSGMINEGSHQAIIFRKYEKSGEPMPIATVIGPDPVSSMLGPRSLPQGESEVDQAGGLRGEPVKLVEAETSDLLVPNNAEMIIEGEILPRVRVPEGPFGEYPGYRVEPAGYRLAIKVNAITYRDNPIITVSNMGYPNDDGDIVASITRSVSIKSDLQRHGIPVIEVYRPPEALYCCVIQVDPVYPNIASTIHNIVYGDPTLQAWLNQLIVVPPDINPFDLGEVFHALFHRCNPNTDFLLQSKSFTGGITTFLPNEKRKRREGPKITFDCTWPKHWSDKDLPIKSSWRNEIMYPPNVQNKVCELWEKHIASNITQSTKDNKNTKIREDQSISSDSFKARGEKIKWETIKNTYSSIDEDEKKQYLIRDTDKFKWRTVEGIISSSPNNLDNFKKILVYSPLGRPEKSPRYINIEEELGDALSASKNIEELGLSFAQQE</sequence>
<comment type="caution">
    <text evidence="5">The sequence shown here is derived from an EMBL/GenBank/DDBJ whole genome shotgun (WGS) entry which is preliminary data.</text>
</comment>
<dbReference type="PANTHER" id="PTHR30108">
    <property type="entry name" value="3-OCTAPRENYL-4-HYDROXYBENZOATE CARBOXY-LYASE-RELATED"/>
    <property type="match status" value="1"/>
</dbReference>
<evidence type="ECO:0008006" key="7">
    <source>
        <dbReference type="Google" id="ProtNLM"/>
    </source>
</evidence>
<dbReference type="InterPro" id="IPR048304">
    <property type="entry name" value="UbiD_Rift_dom"/>
</dbReference>
<evidence type="ECO:0000259" key="4">
    <source>
        <dbReference type="Pfam" id="PF20696"/>
    </source>
</evidence>
<protein>
    <recommendedName>
        <fullName evidence="7">3-octaprenyl-4-hydroxybenzoate carboxy-lyase</fullName>
    </recommendedName>
</protein>
<dbReference type="Gene3D" id="3.40.1670.10">
    <property type="entry name" value="UbiD C-terminal domain-like"/>
    <property type="match status" value="1"/>
</dbReference>
<keyword evidence="6" id="KW-1185">Reference proteome</keyword>
<dbReference type="InterPro" id="IPR002830">
    <property type="entry name" value="UbiD"/>
</dbReference>
<dbReference type="AlphaFoldDB" id="A0A656YUZ2"/>
<dbReference type="InterPro" id="IPR049383">
    <property type="entry name" value="UbiD-like_N"/>
</dbReference>
<evidence type="ECO:0000313" key="5">
    <source>
        <dbReference type="EMBL" id="KXA96040.1"/>
    </source>
</evidence>
<dbReference type="GO" id="GO:0046281">
    <property type="term" value="P:cinnamic acid catabolic process"/>
    <property type="evidence" value="ECO:0007669"/>
    <property type="project" value="TreeGrafter"/>
</dbReference>
<dbReference type="Pfam" id="PF20696">
    <property type="entry name" value="UbiD_C"/>
    <property type="match status" value="1"/>
</dbReference>
<dbReference type="EMBL" id="LHXT01000136">
    <property type="protein sequence ID" value="KXA96040.1"/>
    <property type="molecule type" value="Genomic_DNA"/>
</dbReference>
<comment type="similarity">
    <text evidence="1">Belongs to the UbiD family.</text>
</comment>
<dbReference type="NCBIfam" id="TIGR00148">
    <property type="entry name" value="UbiD family decarboxylase"/>
    <property type="match status" value="1"/>
</dbReference>
<name>A0A656YUZ2_9EURY</name>
<evidence type="ECO:0000259" key="2">
    <source>
        <dbReference type="Pfam" id="PF01977"/>
    </source>
</evidence>
<dbReference type="GO" id="GO:0033494">
    <property type="term" value="P:ferulate metabolic process"/>
    <property type="evidence" value="ECO:0007669"/>
    <property type="project" value="TreeGrafter"/>
</dbReference>
<evidence type="ECO:0000256" key="1">
    <source>
        <dbReference type="ARBA" id="ARBA00010021"/>
    </source>
</evidence>
<dbReference type="Proteomes" id="UP000070257">
    <property type="component" value="Unassembled WGS sequence"/>
</dbReference>
<dbReference type="PANTHER" id="PTHR30108:SF17">
    <property type="entry name" value="FERULIC ACID DECARBOXYLASE 1"/>
    <property type="match status" value="1"/>
</dbReference>
<feature type="domain" description="3-octaprenyl-4-hydroxybenzoate carboxy-lyase-like Rift-related" evidence="2">
    <location>
        <begin position="106"/>
        <end position="304"/>
    </location>
</feature>
<evidence type="ECO:0000259" key="3">
    <source>
        <dbReference type="Pfam" id="PF20695"/>
    </source>
</evidence>
<dbReference type="SUPFAM" id="SSF143968">
    <property type="entry name" value="UbiD C-terminal domain-like"/>
    <property type="match status" value="1"/>
</dbReference>
<dbReference type="InterPro" id="IPR049381">
    <property type="entry name" value="UbiD-like_C"/>
</dbReference>
<dbReference type="GO" id="GO:0016831">
    <property type="term" value="F:carboxy-lyase activity"/>
    <property type="evidence" value="ECO:0007669"/>
    <property type="project" value="InterPro"/>
</dbReference>
<evidence type="ECO:0000313" key="6">
    <source>
        <dbReference type="Proteomes" id="UP000070257"/>
    </source>
</evidence>
<organism evidence="5 6">
    <name type="scientific">candidate division MSBL1 archaeon SCGC-AAA259J03</name>
    <dbReference type="NCBI Taxonomy" id="1698269"/>
    <lineage>
        <taxon>Archaea</taxon>
        <taxon>Methanobacteriati</taxon>
        <taxon>Methanobacteriota</taxon>
        <taxon>candidate division MSBL1</taxon>
    </lineage>
</organism>
<feature type="domain" description="3-octaprenyl-4-hydroxybenzoate carboxy-lyase-like N-terminal" evidence="3">
    <location>
        <begin position="11"/>
        <end position="91"/>
    </location>
</feature>
<dbReference type="Pfam" id="PF20695">
    <property type="entry name" value="UbiD_N"/>
    <property type="match status" value="1"/>
</dbReference>
<proteinExistence type="inferred from homology"/>
<accession>A0A656YUZ2</accession>